<dbReference type="PANTHER" id="PTHR43027:SF1">
    <property type="entry name" value="DOXORUBICIN RESISTANCE ABC TRANSPORTER PERMEASE PROTEIN DRRC-RELATED"/>
    <property type="match status" value="1"/>
</dbReference>
<evidence type="ECO:0000256" key="5">
    <source>
        <dbReference type="SAM" id="Phobius"/>
    </source>
</evidence>
<dbReference type="InterPro" id="IPR047817">
    <property type="entry name" value="ABC2_TM_bact-type"/>
</dbReference>
<comment type="caution">
    <text evidence="7">The sequence shown here is derived from an EMBL/GenBank/DDBJ whole genome shotgun (WGS) entry which is preliminary data.</text>
</comment>
<evidence type="ECO:0000313" key="7">
    <source>
        <dbReference type="EMBL" id="HGN90397.1"/>
    </source>
</evidence>
<dbReference type="InterPro" id="IPR000412">
    <property type="entry name" value="ABC_2_transport"/>
</dbReference>
<proteinExistence type="predicted"/>
<sequence length="414" mass="45336">MTAVPKIVWLLFRSWMRDKSSLFFGFALPIMFLLVFGTIFGGPAPPNYSLYIRNLDTDPQGNPEPLAAAFIQALNSSQVFDLKLLNPDDPAPRSTGFAAIRILTIPKGFSASLLNNTIANRIDITVDTINRLVQMAGENLPEATRANINQGLSQMNTVKQLFKTEKKPLTLEGSPDDRLLQPIEAIINTVADRFELALLNSTSTIEINTVQTNIRQLRAVDYYLPGYVAAFIMTNGLIGVSSFTAEMRRNGVMKLIAATPLSRFSWIVSLVLMQTIVSLILTAVMIAVGWMVFRIAAVPDLFSLLIILLGTLAFTGLGSFIGGVVKSAEAVTALGNTLSFPMMFLSGAFWPLELMPPFMQQIARFTPLYYFHVALRESLIAGSVSTALIPTAVVAILAMAGIILAAYTTKWRDF</sequence>
<dbReference type="GO" id="GO:0140359">
    <property type="term" value="F:ABC-type transporter activity"/>
    <property type="evidence" value="ECO:0007669"/>
    <property type="project" value="InterPro"/>
</dbReference>
<gene>
    <name evidence="7" type="ORF">ENT82_04640</name>
</gene>
<evidence type="ECO:0000256" key="2">
    <source>
        <dbReference type="ARBA" id="ARBA00022692"/>
    </source>
</evidence>
<accession>A0A7C4E1X0</accession>
<dbReference type="PANTHER" id="PTHR43027">
    <property type="entry name" value="DOXORUBICIN RESISTANCE ABC TRANSPORTER PERMEASE PROTEIN DRRC-RELATED"/>
    <property type="match status" value="1"/>
</dbReference>
<feature type="transmembrane region" description="Helical" evidence="5">
    <location>
        <begin position="21"/>
        <end position="40"/>
    </location>
</feature>
<feature type="transmembrane region" description="Helical" evidence="5">
    <location>
        <begin position="337"/>
        <end position="359"/>
    </location>
</feature>
<reference evidence="7" key="1">
    <citation type="journal article" date="2020" name="mSystems">
        <title>Genome- and Community-Level Interaction Insights into Carbon Utilization and Element Cycling Functions of Hydrothermarchaeota in Hydrothermal Sediment.</title>
        <authorList>
            <person name="Zhou Z."/>
            <person name="Liu Y."/>
            <person name="Xu W."/>
            <person name="Pan J."/>
            <person name="Luo Z.H."/>
            <person name="Li M."/>
        </authorList>
    </citation>
    <scope>NUCLEOTIDE SEQUENCE [LARGE SCALE GENOMIC DNA]</scope>
    <source>
        <strain evidence="7">SpSt-613</strain>
    </source>
</reference>
<dbReference type="InterPro" id="IPR052902">
    <property type="entry name" value="ABC-2_transporter"/>
</dbReference>
<feature type="transmembrane region" description="Helical" evidence="5">
    <location>
        <begin position="264"/>
        <end position="290"/>
    </location>
</feature>
<dbReference type="InterPro" id="IPR013525">
    <property type="entry name" value="ABC2_TM"/>
</dbReference>
<feature type="domain" description="ABC transmembrane type-2" evidence="6">
    <location>
        <begin position="183"/>
        <end position="414"/>
    </location>
</feature>
<name>A0A7C4E1X0_CALS0</name>
<dbReference type="Pfam" id="PF12698">
    <property type="entry name" value="ABC2_membrane_3"/>
    <property type="match status" value="1"/>
</dbReference>
<dbReference type="PRINTS" id="PR00164">
    <property type="entry name" value="ABC2TRNSPORT"/>
</dbReference>
<keyword evidence="4 5" id="KW-0472">Membrane</keyword>
<feature type="transmembrane region" description="Helical" evidence="5">
    <location>
        <begin position="222"/>
        <end position="243"/>
    </location>
</feature>
<evidence type="ECO:0000256" key="4">
    <source>
        <dbReference type="ARBA" id="ARBA00023136"/>
    </source>
</evidence>
<keyword evidence="2 5" id="KW-0812">Transmembrane</keyword>
<protein>
    <submittedName>
        <fullName evidence="7">ABC transporter permease</fullName>
    </submittedName>
</protein>
<dbReference type="AlphaFoldDB" id="A0A7C4E1X0"/>
<dbReference type="EMBL" id="DTAD01000047">
    <property type="protein sequence ID" value="HGN90397.1"/>
    <property type="molecule type" value="Genomic_DNA"/>
</dbReference>
<evidence type="ECO:0000256" key="3">
    <source>
        <dbReference type="ARBA" id="ARBA00022989"/>
    </source>
</evidence>
<feature type="transmembrane region" description="Helical" evidence="5">
    <location>
        <begin position="302"/>
        <end position="325"/>
    </location>
</feature>
<organism evidence="7">
    <name type="scientific">Caldiarchaeum subterraneum</name>
    <dbReference type="NCBI Taxonomy" id="311458"/>
    <lineage>
        <taxon>Archaea</taxon>
        <taxon>Nitrososphaerota</taxon>
        <taxon>Candidatus Caldarchaeales</taxon>
        <taxon>Candidatus Caldarchaeaceae</taxon>
        <taxon>Candidatus Caldarchaeum</taxon>
    </lineage>
</organism>
<dbReference type="PROSITE" id="PS51012">
    <property type="entry name" value="ABC_TM2"/>
    <property type="match status" value="1"/>
</dbReference>
<keyword evidence="3 5" id="KW-1133">Transmembrane helix</keyword>
<evidence type="ECO:0000256" key="1">
    <source>
        <dbReference type="ARBA" id="ARBA00004141"/>
    </source>
</evidence>
<dbReference type="GO" id="GO:0043190">
    <property type="term" value="C:ATP-binding cassette (ABC) transporter complex"/>
    <property type="evidence" value="ECO:0007669"/>
    <property type="project" value="InterPro"/>
</dbReference>
<feature type="transmembrane region" description="Helical" evidence="5">
    <location>
        <begin position="379"/>
        <end position="407"/>
    </location>
</feature>
<comment type="subcellular location">
    <subcellularLocation>
        <location evidence="1">Membrane</location>
        <topology evidence="1">Multi-pass membrane protein</topology>
    </subcellularLocation>
</comment>
<evidence type="ECO:0000259" key="6">
    <source>
        <dbReference type="PROSITE" id="PS51012"/>
    </source>
</evidence>